<keyword evidence="1" id="KW-1133">Transmembrane helix</keyword>
<dbReference type="PANTHER" id="PTHR28026:SF9">
    <property type="entry name" value="2-HYDROXY-PALMITIC ACID DIOXYGENASE MPO1"/>
    <property type="match status" value="1"/>
</dbReference>
<keyword evidence="1" id="KW-0812">Transmembrane</keyword>
<dbReference type="Proteomes" id="UP001156870">
    <property type="component" value="Unassembled WGS sequence"/>
</dbReference>
<reference evidence="2 3" key="1">
    <citation type="journal article" date="2014" name="Int. J. Syst. Evol. Microbiol.">
        <title>Complete genome sequence of Corynebacterium casei LMG S-19264T (=DSM 44701T), isolated from a smear-ripened cheese.</title>
        <authorList>
            <consortium name="US DOE Joint Genome Institute (JGI-PGF)"/>
            <person name="Walter F."/>
            <person name="Albersmeier A."/>
            <person name="Kalinowski J."/>
            <person name="Ruckert C."/>
        </authorList>
    </citation>
    <scope>NUCLEOTIDE SEQUENCE [LARGE SCALE GENOMIC DNA]</scope>
    <source>
        <strain evidence="2 3">NBRC 110095</strain>
    </source>
</reference>
<feature type="transmembrane region" description="Helical" evidence="1">
    <location>
        <begin position="102"/>
        <end position="120"/>
    </location>
</feature>
<dbReference type="PANTHER" id="PTHR28026">
    <property type="entry name" value="DUF962 DOMAIN PROTEIN (AFU_ORTHOLOGUE AFUA_8G05310)"/>
    <property type="match status" value="1"/>
</dbReference>
<dbReference type="Pfam" id="PF06127">
    <property type="entry name" value="Mpo1-like"/>
    <property type="match status" value="1"/>
</dbReference>
<proteinExistence type="predicted"/>
<evidence type="ECO:0008006" key="4">
    <source>
        <dbReference type="Google" id="ProtNLM"/>
    </source>
</evidence>
<feature type="transmembrane region" description="Helical" evidence="1">
    <location>
        <begin position="55"/>
        <end position="72"/>
    </location>
</feature>
<feature type="transmembrane region" description="Helical" evidence="1">
    <location>
        <begin position="135"/>
        <end position="153"/>
    </location>
</feature>
<name>A0AA37T6E2_9GAMM</name>
<dbReference type="GO" id="GO:0016020">
    <property type="term" value="C:membrane"/>
    <property type="evidence" value="ECO:0007669"/>
    <property type="project" value="GOC"/>
</dbReference>
<evidence type="ECO:0000256" key="1">
    <source>
        <dbReference type="SAM" id="Phobius"/>
    </source>
</evidence>
<organism evidence="2 3">
    <name type="scientific">Marinibactrum halimedae</name>
    <dbReference type="NCBI Taxonomy" id="1444977"/>
    <lineage>
        <taxon>Bacteria</taxon>
        <taxon>Pseudomonadati</taxon>
        <taxon>Pseudomonadota</taxon>
        <taxon>Gammaproteobacteria</taxon>
        <taxon>Cellvibrionales</taxon>
        <taxon>Cellvibrionaceae</taxon>
        <taxon>Marinibactrum</taxon>
    </lineage>
</organism>
<sequence length="157" mass="18729">MNRTIDHLLENYGESHQNETNKLIHWFCVPLIVLVVFGLFWELPVPVAIKRALPFFNWCWLFMVLTVSYYFFLSFKLAVGLIIYTAICASFLMWYEYQSFIPLWQTCVVAFIILWIMQFIGHHIEGKKPSFLTDVKYLLIGPAWLMAFIYRRLNIVY</sequence>
<comment type="caution">
    <text evidence="2">The sequence shown here is derived from an EMBL/GenBank/DDBJ whole genome shotgun (WGS) entry which is preliminary data.</text>
</comment>
<dbReference type="AlphaFoldDB" id="A0AA37T6E2"/>
<dbReference type="RefSeq" id="WP_232593524.1">
    <property type="nucleotide sequence ID" value="NZ_BSPD01000087.1"/>
</dbReference>
<keyword evidence="1" id="KW-0472">Membrane</keyword>
<accession>A0AA37T6E2</accession>
<evidence type="ECO:0000313" key="3">
    <source>
        <dbReference type="Proteomes" id="UP001156870"/>
    </source>
</evidence>
<evidence type="ECO:0000313" key="2">
    <source>
        <dbReference type="EMBL" id="GLS27780.1"/>
    </source>
</evidence>
<dbReference type="GO" id="GO:0046521">
    <property type="term" value="P:sphingoid catabolic process"/>
    <property type="evidence" value="ECO:0007669"/>
    <property type="project" value="TreeGrafter"/>
</dbReference>
<gene>
    <name evidence="2" type="ORF">GCM10007877_34990</name>
</gene>
<dbReference type="EMBL" id="BSPD01000087">
    <property type="protein sequence ID" value="GLS27780.1"/>
    <property type="molecule type" value="Genomic_DNA"/>
</dbReference>
<protein>
    <recommendedName>
        <fullName evidence="4">DUF962 domain-containing protein</fullName>
    </recommendedName>
</protein>
<keyword evidence="3" id="KW-1185">Reference proteome</keyword>
<dbReference type="InterPro" id="IPR009305">
    <property type="entry name" value="Mpo1-like"/>
</dbReference>
<feature type="transmembrane region" description="Helical" evidence="1">
    <location>
        <begin position="23"/>
        <end position="43"/>
    </location>
</feature>
<feature type="transmembrane region" description="Helical" evidence="1">
    <location>
        <begin position="78"/>
        <end position="95"/>
    </location>
</feature>